<dbReference type="SUPFAM" id="SSF49265">
    <property type="entry name" value="Fibronectin type III"/>
    <property type="match status" value="1"/>
</dbReference>
<dbReference type="InterPro" id="IPR036116">
    <property type="entry name" value="FN3_sf"/>
</dbReference>
<dbReference type="Gene3D" id="3.80.10.10">
    <property type="entry name" value="Ribonuclease Inhibitor"/>
    <property type="match status" value="1"/>
</dbReference>
<dbReference type="SMART" id="SM00060">
    <property type="entry name" value="FN3"/>
    <property type="match status" value="1"/>
</dbReference>
<name>A0ABT2LYQ8_9FIRM</name>
<dbReference type="CDD" id="cd00063">
    <property type="entry name" value="FN3"/>
    <property type="match status" value="1"/>
</dbReference>
<protein>
    <submittedName>
        <fullName evidence="2">Leucine-rich repeat protein</fullName>
    </submittedName>
</protein>
<dbReference type="InterPro" id="IPR032675">
    <property type="entry name" value="LRR_dom_sf"/>
</dbReference>
<evidence type="ECO:0000313" key="3">
    <source>
        <dbReference type="Proteomes" id="UP001431199"/>
    </source>
</evidence>
<dbReference type="RefSeq" id="WP_260978477.1">
    <property type="nucleotide sequence ID" value="NZ_JAODBU010000004.1"/>
</dbReference>
<proteinExistence type="predicted"/>
<accession>A0ABT2LYQ8</accession>
<dbReference type="Pfam" id="PF00041">
    <property type="entry name" value="fn3"/>
    <property type="match status" value="1"/>
</dbReference>
<gene>
    <name evidence="2" type="ORF">N5B56_04915</name>
</gene>
<keyword evidence="3" id="KW-1185">Reference proteome</keyword>
<evidence type="ECO:0000313" key="2">
    <source>
        <dbReference type="EMBL" id="MCT7398428.1"/>
    </source>
</evidence>
<dbReference type="Proteomes" id="UP001431199">
    <property type="component" value="Unassembled WGS sequence"/>
</dbReference>
<evidence type="ECO:0000259" key="1">
    <source>
        <dbReference type="PROSITE" id="PS50853"/>
    </source>
</evidence>
<organism evidence="2 3">
    <name type="scientific">Eubacterium album</name>
    <dbReference type="NCBI Taxonomy" id="2978477"/>
    <lineage>
        <taxon>Bacteria</taxon>
        <taxon>Bacillati</taxon>
        <taxon>Bacillota</taxon>
        <taxon>Clostridia</taxon>
        <taxon>Eubacteriales</taxon>
        <taxon>Eubacteriaceae</taxon>
        <taxon>Eubacterium</taxon>
    </lineage>
</organism>
<dbReference type="EMBL" id="JAODBU010000004">
    <property type="protein sequence ID" value="MCT7398428.1"/>
    <property type="molecule type" value="Genomic_DNA"/>
</dbReference>
<dbReference type="PROSITE" id="PS50853">
    <property type="entry name" value="FN3"/>
    <property type="match status" value="1"/>
</dbReference>
<feature type="domain" description="Fibronectin type-III" evidence="1">
    <location>
        <begin position="620"/>
        <end position="710"/>
    </location>
</feature>
<dbReference type="PROSITE" id="PS51257">
    <property type="entry name" value="PROKAR_LIPOPROTEIN"/>
    <property type="match status" value="1"/>
</dbReference>
<sequence>MKQNKMKNFLNKLVATVLTISLSCSYGIVSNKEVKADNGLIPTAYDNLNRSLRKKSQLVNLANGYMRVFYNEENIGIEYYDKNFNIQSRKNINMELPMWGGFYAGNNGYYLVEGVSNTDESDTAEVIRVIKYDKDWNRIGAASITGNSNLFGGEVRYPFDYGCVEMTEYNGKLFVVTGHQGYVDPMYKQGHQGFLMISVDENTMTGQIVKSDLWHSFAQYIVEKNSNLYVLEQSEGSRYTKLTKYNADSLRAESIPLLEYGGEHTSAWAISCYASVDDLAVSADNVLCLGTSIDQSQYEVVNTNTAHNIYLTVTSQNEFDEENTQIKWMTNYKDDGSCFIGTQITKINDNKFMISWEEYGKSQTAGTEDLLESSILHYIFVDGNGNKISQEFTASAPISDCHPIVDGSKIIYYASSSNMVDFYSIDINSGKMDKKIYRVAGQNATWDFESSNGTLTISGSGAIDIDTEVHYRYPVSSTSRGFSYSSSDNTWTNIRNKVKKIVIKSGITSIPDNEFKSFDNLEEVEIGKGLQKIGDEAFYGCRNLKKITIPASVNSIGKSCFETGYFWIGSGKPVISVTIYTTENSYAAQYAKANGIQCKIVNKNADKTNQTKKKTKIAKAKINIKLSSKKKKTITVKWNKVSNAKGYQIQYAMNKKFTKNKKIVKTNKHSMQIKKLKAGKKYFVRVRAYNITKGKKKYTKWSKVKSIKCK</sequence>
<comment type="caution">
    <text evidence="2">The sequence shown here is derived from an EMBL/GenBank/DDBJ whole genome shotgun (WGS) entry which is preliminary data.</text>
</comment>
<dbReference type="Pfam" id="PF13306">
    <property type="entry name" value="LRR_5"/>
    <property type="match status" value="1"/>
</dbReference>
<dbReference type="InterPro" id="IPR026906">
    <property type="entry name" value="LRR_5"/>
</dbReference>
<dbReference type="InterPro" id="IPR013783">
    <property type="entry name" value="Ig-like_fold"/>
</dbReference>
<reference evidence="2" key="1">
    <citation type="submission" date="2022-09" db="EMBL/GenBank/DDBJ databases">
        <title>Eubacterium sp. LFL-14 isolated from human feces.</title>
        <authorList>
            <person name="Liu F."/>
        </authorList>
    </citation>
    <scope>NUCLEOTIDE SEQUENCE</scope>
    <source>
        <strain evidence="2">LFL-14</strain>
    </source>
</reference>
<dbReference type="Gene3D" id="2.60.40.10">
    <property type="entry name" value="Immunoglobulins"/>
    <property type="match status" value="1"/>
</dbReference>
<dbReference type="InterPro" id="IPR003961">
    <property type="entry name" value="FN3_dom"/>
</dbReference>